<dbReference type="Proteomes" id="UP000238493">
    <property type="component" value="Unassembled WGS sequence"/>
</dbReference>
<dbReference type="InterPro" id="IPR025395">
    <property type="entry name" value="Phage_tail_terminator-like"/>
</dbReference>
<dbReference type="AlphaFoldDB" id="A0A2S7IW37"/>
<keyword evidence="2" id="KW-1185">Reference proteome</keyword>
<protein>
    <recommendedName>
        <fullName evidence="3">DUF3168 domain-containing protein</fullName>
    </recommendedName>
</protein>
<evidence type="ECO:0008006" key="3">
    <source>
        <dbReference type="Google" id="ProtNLM"/>
    </source>
</evidence>
<reference evidence="1 2" key="1">
    <citation type="submission" date="2018-02" db="EMBL/GenBank/DDBJ databases">
        <title>Draft genome sequence of Ochrobactrum oryzae found in Brazil.</title>
        <authorList>
            <person name="Cerdeira L."/>
            <person name="Andrade F."/>
            <person name="Zacariotto T."/>
            <person name="Barbosa B."/>
            <person name="Santos S."/>
            <person name="Cassetari V."/>
            <person name="Lincopan N."/>
        </authorList>
    </citation>
    <scope>NUCLEOTIDE SEQUENCE [LARGE SCALE GENOMIC DNA]</scope>
    <source>
        <strain evidence="1 2">OA447</strain>
    </source>
</reference>
<gene>
    <name evidence="1" type="ORF">C3731_17645</name>
</gene>
<dbReference type="RefSeq" id="WP_104756928.1">
    <property type="nucleotide sequence ID" value="NZ_PTRC01000033.1"/>
</dbReference>
<dbReference type="EMBL" id="PTRC01000033">
    <property type="protein sequence ID" value="PQA72222.1"/>
    <property type="molecule type" value="Genomic_DNA"/>
</dbReference>
<accession>A0A2S7IW37</accession>
<comment type="caution">
    <text evidence="1">The sequence shown here is derived from an EMBL/GenBank/DDBJ whole genome shotgun (WGS) entry which is preliminary data.</text>
</comment>
<evidence type="ECO:0000313" key="2">
    <source>
        <dbReference type="Proteomes" id="UP000238493"/>
    </source>
</evidence>
<dbReference type="Gene3D" id="3.30.2000.20">
    <property type="match status" value="1"/>
</dbReference>
<sequence>MTIEKSIENALFERVASLVLNPALPVAWPNVAFQRPATGYVRVTHMPNTSQRLFIKSTAPHRRRGILQVDVFMPLNGGATKATENAGMVAEHFSADLKLPKDGLSVRITKAPDIAQAFSDETHWQAPVTITYECYA</sequence>
<dbReference type="Pfam" id="PF13554">
    <property type="entry name" value="Phage_tail_terminator_5"/>
    <property type="match status" value="1"/>
</dbReference>
<name>A0A2S7IW37_9HYPH</name>
<proteinExistence type="predicted"/>
<organism evidence="1 2">
    <name type="scientific">Brucella oryzae</name>
    <dbReference type="NCBI Taxonomy" id="335286"/>
    <lineage>
        <taxon>Bacteria</taxon>
        <taxon>Pseudomonadati</taxon>
        <taxon>Pseudomonadota</taxon>
        <taxon>Alphaproteobacteria</taxon>
        <taxon>Hyphomicrobiales</taxon>
        <taxon>Brucellaceae</taxon>
        <taxon>Brucella/Ochrobactrum group</taxon>
        <taxon>Brucella</taxon>
    </lineage>
</organism>
<evidence type="ECO:0000313" key="1">
    <source>
        <dbReference type="EMBL" id="PQA72222.1"/>
    </source>
</evidence>
<dbReference type="OrthoDB" id="7858762at2"/>